<evidence type="ECO:0000256" key="1">
    <source>
        <dbReference type="SAM" id="Phobius"/>
    </source>
</evidence>
<keyword evidence="1" id="KW-0812">Transmembrane</keyword>
<dbReference type="AlphaFoldDB" id="A0A212ILV9"/>
<name>A0A212ILV9_9ENTR</name>
<dbReference type="EMBL" id="FLUB01000020">
    <property type="protein sequence ID" value="SBV67407.1"/>
    <property type="molecule type" value="Genomic_DNA"/>
</dbReference>
<feature type="transmembrane region" description="Helical" evidence="1">
    <location>
        <begin position="16"/>
        <end position="34"/>
    </location>
</feature>
<evidence type="ECO:0000313" key="2">
    <source>
        <dbReference type="EMBL" id="SBV67407.1"/>
    </source>
</evidence>
<proteinExistence type="predicted"/>
<gene>
    <name evidence="2" type="ORF">KM92CIT3_80323</name>
</gene>
<keyword evidence="1" id="KW-0472">Membrane</keyword>
<protein>
    <submittedName>
        <fullName evidence="2">Uncharacterized protein</fullName>
    </submittedName>
</protein>
<keyword evidence="1" id="KW-1133">Transmembrane helix</keyword>
<sequence length="66" mass="7162">MAGKCNTDFCARDANLLILYDVLISGIFFALSLLNTFNLHRFVCPAAPELSASLISGVKLCSVVHF</sequence>
<organism evidence="2">
    <name type="scientific">uncultured Citrobacter sp</name>
    <dbReference type="NCBI Taxonomy" id="200446"/>
    <lineage>
        <taxon>Bacteria</taxon>
        <taxon>Pseudomonadati</taxon>
        <taxon>Pseudomonadota</taxon>
        <taxon>Gammaproteobacteria</taxon>
        <taxon>Enterobacterales</taxon>
        <taxon>Enterobacteriaceae</taxon>
        <taxon>Citrobacter</taxon>
        <taxon>environmental samples</taxon>
    </lineage>
</organism>
<reference evidence="2" key="1">
    <citation type="submission" date="2016-04" db="EMBL/GenBank/DDBJ databases">
        <authorList>
            <person name="Evans L.H."/>
            <person name="Alamgir A."/>
            <person name="Owens N."/>
            <person name="Weber N.D."/>
            <person name="Virtaneva K."/>
            <person name="Barbian K."/>
            <person name="Babar A."/>
            <person name="Rosenke K."/>
        </authorList>
    </citation>
    <scope>NUCLEOTIDE SEQUENCE</scope>
    <source>
        <strain evidence="2">92-3</strain>
    </source>
</reference>
<accession>A0A212ILV9</accession>